<proteinExistence type="predicted"/>
<comment type="caution">
    <text evidence="3">The sequence shown here is derived from an EMBL/GenBank/DDBJ whole genome shotgun (WGS) entry which is preliminary data.</text>
</comment>
<feature type="signal peptide" evidence="2">
    <location>
        <begin position="1"/>
        <end position="23"/>
    </location>
</feature>
<reference evidence="3 4" key="1">
    <citation type="submission" date="2011-11" db="EMBL/GenBank/DDBJ databases">
        <title>Whole genome shotgun sequence of Gordonia araii NBRC 100433.</title>
        <authorList>
            <person name="Yoshida Y."/>
            <person name="Hosoyama A."/>
            <person name="Tsuchikane K."/>
            <person name="Katsumata H."/>
            <person name="Yamazaki S."/>
            <person name="Fujita N."/>
        </authorList>
    </citation>
    <scope>NUCLEOTIDE SEQUENCE [LARGE SCALE GENOMIC DNA]</scope>
    <source>
        <strain evidence="3 4">NBRC 100433</strain>
    </source>
</reference>
<name>G7H329_9ACTN</name>
<accession>G7H329</accession>
<feature type="region of interest" description="Disordered" evidence="1">
    <location>
        <begin position="206"/>
        <end position="226"/>
    </location>
</feature>
<evidence type="ECO:0000256" key="1">
    <source>
        <dbReference type="SAM" id="MobiDB-lite"/>
    </source>
</evidence>
<keyword evidence="4" id="KW-1185">Reference proteome</keyword>
<dbReference type="Proteomes" id="UP000035088">
    <property type="component" value="Unassembled WGS sequence"/>
</dbReference>
<evidence type="ECO:0000313" key="3">
    <source>
        <dbReference type="EMBL" id="GAB10254.1"/>
    </source>
</evidence>
<protein>
    <recommendedName>
        <fullName evidence="5">Lipoprotein</fullName>
    </recommendedName>
</protein>
<organism evidence="3 4">
    <name type="scientific">Gordonia araii NBRC 100433</name>
    <dbReference type="NCBI Taxonomy" id="1073574"/>
    <lineage>
        <taxon>Bacteria</taxon>
        <taxon>Bacillati</taxon>
        <taxon>Actinomycetota</taxon>
        <taxon>Actinomycetes</taxon>
        <taxon>Mycobacteriales</taxon>
        <taxon>Gordoniaceae</taxon>
        <taxon>Gordonia</taxon>
    </lineage>
</organism>
<evidence type="ECO:0000256" key="2">
    <source>
        <dbReference type="SAM" id="SignalP"/>
    </source>
</evidence>
<dbReference type="EMBL" id="BAEE01000056">
    <property type="protein sequence ID" value="GAB10254.1"/>
    <property type="molecule type" value="Genomic_DNA"/>
</dbReference>
<dbReference type="AlphaFoldDB" id="G7H329"/>
<gene>
    <name evidence="3" type="ORF">GOARA_056_00005</name>
</gene>
<keyword evidence="2" id="KW-0732">Signal</keyword>
<evidence type="ECO:0000313" key="4">
    <source>
        <dbReference type="Proteomes" id="UP000035088"/>
    </source>
</evidence>
<evidence type="ECO:0008006" key="5">
    <source>
        <dbReference type="Google" id="ProtNLM"/>
    </source>
</evidence>
<feature type="chain" id="PRO_5003495765" description="Lipoprotein" evidence="2">
    <location>
        <begin position="24"/>
        <end position="226"/>
    </location>
</feature>
<dbReference type="PROSITE" id="PS51257">
    <property type="entry name" value="PROKAR_LIPOPROTEIN"/>
    <property type="match status" value="1"/>
</dbReference>
<sequence>MRVVMRRLAVFLLLGSLLIGGCADDERASPPSSPGPVPENHPIRWLPTGLIDLASSEGTFVRGISESYYVASEFLGAAGLFPGYKAATEERMPWGYSPRLGASLGLSAGYLWVGARPDVMQMEFGGPMRSIPPGWGAVVVCYLDMPGVKRGSVVKQFAYRKEGRPPPANQRGPRVRPERSVFGDWTIGAWTSTEDRRVCERIPGDVSRGFSASLGPDPGWPAAGAE</sequence>